<proteinExistence type="predicted"/>
<accession>A0ABX7Q2P1</accession>
<reference evidence="1 2" key="1">
    <citation type="submission" date="2021-03" db="EMBL/GenBank/DDBJ databases">
        <title>Geobacter metallireducens gen. nov. sp. nov., a microorganism capable of coupling the complete oxidation of organic compounds to the reduction of iron and other metals.</title>
        <authorList>
            <person name="Li Y."/>
        </authorList>
    </citation>
    <scope>NUCLEOTIDE SEQUENCE [LARGE SCALE GENOMIC DNA]</scope>
    <source>
        <strain evidence="1 2">Jerry-YX</strain>
    </source>
</reference>
<evidence type="ECO:0000313" key="2">
    <source>
        <dbReference type="Proteomes" id="UP000663651"/>
    </source>
</evidence>
<keyword evidence="2" id="KW-1185">Reference proteome</keyword>
<sequence>MAKIFERRKSMKVGVEEWVARFRAIGLDDAAMQKWHRLFEQENPEGHQSFLEWLGLPAGKIAEIRRKYA</sequence>
<dbReference type="EMBL" id="CP071382">
    <property type="protein sequence ID" value="QSV45699.1"/>
    <property type="molecule type" value="Genomic_DNA"/>
</dbReference>
<name>A0ABX7Q2P1_9BACT</name>
<evidence type="ECO:0000313" key="1">
    <source>
        <dbReference type="EMBL" id="QSV45699.1"/>
    </source>
</evidence>
<protein>
    <submittedName>
        <fullName evidence="1">Uncharacterized protein</fullName>
    </submittedName>
</protein>
<organism evidence="1 2">
    <name type="scientific">Geobacter benzoatilyticus</name>
    <dbReference type="NCBI Taxonomy" id="2815309"/>
    <lineage>
        <taxon>Bacteria</taxon>
        <taxon>Pseudomonadati</taxon>
        <taxon>Thermodesulfobacteriota</taxon>
        <taxon>Desulfuromonadia</taxon>
        <taxon>Geobacterales</taxon>
        <taxon>Geobacteraceae</taxon>
        <taxon>Geobacter</taxon>
    </lineage>
</organism>
<gene>
    <name evidence="1" type="ORF">JZM60_16580</name>
</gene>
<dbReference type="Proteomes" id="UP000663651">
    <property type="component" value="Chromosome"/>
</dbReference>